<dbReference type="EMBL" id="MSFU01000033">
    <property type="protein sequence ID" value="PWY64028.1"/>
    <property type="molecule type" value="Genomic_DNA"/>
</dbReference>
<organism evidence="1 2">
    <name type="scientific">Aspergillus eucalypticola (strain CBS 122712 / IBT 29274)</name>
    <dbReference type="NCBI Taxonomy" id="1448314"/>
    <lineage>
        <taxon>Eukaryota</taxon>
        <taxon>Fungi</taxon>
        <taxon>Dikarya</taxon>
        <taxon>Ascomycota</taxon>
        <taxon>Pezizomycotina</taxon>
        <taxon>Eurotiomycetes</taxon>
        <taxon>Eurotiomycetidae</taxon>
        <taxon>Eurotiales</taxon>
        <taxon>Aspergillaceae</taxon>
        <taxon>Aspergillus</taxon>
        <taxon>Aspergillus subgen. Circumdati</taxon>
    </lineage>
</organism>
<reference evidence="1" key="1">
    <citation type="submission" date="2016-12" db="EMBL/GenBank/DDBJ databases">
        <title>The genomes of Aspergillus section Nigri reveals drivers in fungal speciation.</title>
        <authorList>
            <consortium name="DOE Joint Genome Institute"/>
            <person name="Vesth T.C."/>
            <person name="Nybo J."/>
            <person name="Theobald S."/>
            <person name="Brandl J."/>
            <person name="Frisvad J.C."/>
            <person name="Nielsen K.F."/>
            <person name="Lyhne E.K."/>
            <person name="Kogle M.E."/>
            <person name="Kuo A."/>
            <person name="Riley R."/>
            <person name="Clum A."/>
            <person name="Nolan M."/>
            <person name="Lipzen A."/>
            <person name="Salamov A."/>
            <person name="Henrissat B."/>
            <person name="Wiebenga A."/>
            <person name="De vries R.P."/>
            <person name="Grigoriev I.V."/>
            <person name="Mortensen U.H."/>
            <person name="Andersen M.R."/>
            <person name="Baker S.E."/>
        </authorList>
    </citation>
    <scope>NUCLEOTIDE SEQUENCE</scope>
    <source>
        <strain evidence="1">CBS 122712</strain>
    </source>
</reference>
<dbReference type="GeneID" id="37054160"/>
<accession>A0A317USD6</accession>
<evidence type="ECO:0000313" key="2">
    <source>
        <dbReference type="Proteomes" id="UP000246171"/>
    </source>
</evidence>
<dbReference type="RefSeq" id="XP_025383618.1">
    <property type="nucleotide sequence ID" value="XM_025532198.1"/>
</dbReference>
<proteinExistence type="predicted"/>
<comment type="caution">
    <text evidence="1">The sequence shown here is derived from an EMBL/GenBank/DDBJ whole genome shotgun (WGS) entry which is preliminary data.</text>
</comment>
<evidence type="ECO:0000313" key="1">
    <source>
        <dbReference type="EMBL" id="PWY64028.1"/>
    </source>
</evidence>
<sequence length="80" mass="8936">MAATVAIRLENVAIEINSPSMKPSREQPFEQAGHWQKACVARACVDQARCFLGIGSYVCTSEIFLGSWMPIVRDAERMYV</sequence>
<protein>
    <submittedName>
        <fullName evidence="1">Uncharacterized protein</fullName>
    </submittedName>
</protein>
<dbReference type="VEuPathDB" id="FungiDB:BO83DRAFT_382304"/>
<gene>
    <name evidence="1" type="ORF">BO83DRAFT_382304</name>
</gene>
<dbReference type="Proteomes" id="UP000246171">
    <property type="component" value="Unassembled WGS sequence"/>
</dbReference>
<name>A0A317USD6_ASPEC</name>
<keyword evidence="2" id="KW-1185">Reference proteome</keyword>
<dbReference type="AlphaFoldDB" id="A0A317USD6"/>